<keyword evidence="3" id="KW-0812">Transmembrane</keyword>
<dbReference type="Gene3D" id="3.60.21.10">
    <property type="match status" value="1"/>
</dbReference>
<gene>
    <name evidence="6" type="ORF">JDV76_03675</name>
</gene>
<feature type="chain" id="PRO_5044991221" evidence="2">
    <location>
        <begin position="30"/>
        <end position="688"/>
    </location>
</feature>
<evidence type="ECO:0000256" key="1">
    <source>
        <dbReference type="ARBA" id="ARBA00022729"/>
    </source>
</evidence>
<dbReference type="SUPFAM" id="SSF56300">
    <property type="entry name" value="Metallo-dependent phosphatases"/>
    <property type="match status" value="1"/>
</dbReference>
<evidence type="ECO:0000256" key="2">
    <source>
        <dbReference type="RuleBase" id="RU362119"/>
    </source>
</evidence>
<dbReference type="Gene3D" id="3.90.780.10">
    <property type="entry name" value="5'-Nucleotidase, C-terminal domain"/>
    <property type="match status" value="1"/>
</dbReference>
<dbReference type="InterPro" id="IPR006179">
    <property type="entry name" value="5_nucleotidase/apyrase"/>
</dbReference>
<keyword evidence="7" id="KW-1185">Reference proteome</keyword>
<dbReference type="SUPFAM" id="SSF55816">
    <property type="entry name" value="5'-nucleotidase (syn. UDP-sugar hydrolase), C-terminal domain"/>
    <property type="match status" value="1"/>
</dbReference>
<keyword evidence="2" id="KW-0547">Nucleotide-binding</keyword>
<dbReference type="Pfam" id="PF00149">
    <property type="entry name" value="Metallophos"/>
    <property type="match status" value="1"/>
</dbReference>
<keyword evidence="2" id="KW-0378">Hydrolase</keyword>
<dbReference type="EMBL" id="JAEIOT010000005">
    <property type="protein sequence ID" value="MBI9000071.1"/>
    <property type="molecule type" value="Genomic_DNA"/>
</dbReference>
<keyword evidence="1 2" id="KW-0732">Signal</keyword>
<evidence type="ECO:0000259" key="5">
    <source>
        <dbReference type="Pfam" id="PF02872"/>
    </source>
</evidence>
<dbReference type="PRINTS" id="PR01607">
    <property type="entry name" value="APYRASEFAMLY"/>
</dbReference>
<dbReference type="InterPro" id="IPR004843">
    <property type="entry name" value="Calcineurin-like_PHP"/>
</dbReference>
<evidence type="ECO:0000259" key="4">
    <source>
        <dbReference type="Pfam" id="PF00149"/>
    </source>
</evidence>
<protein>
    <submittedName>
        <fullName evidence="6">Bifunctional metallophosphatase/5'-nucleotidase</fullName>
    </submittedName>
</protein>
<feature type="transmembrane region" description="Helical" evidence="3">
    <location>
        <begin position="666"/>
        <end position="687"/>
    </location>
</feature>
<dbReference type="PANTHER" id="PTHR11575">
    <property type="entry name" value="5'-NUCLEOTIDASE-RELATED"/>
    <property type="match status" value="1"/>
</dbReference>
<comment type="similarity">
    <text evidence="2">Belongs to the 5'-nucleotidase family.</text>
</comment>
<dbReference type="InterPro" id="IPR029052">
    <property type="entry name" value="Metallo-depent_PP-like"/>
</dbReference>
<keyword evidence="3" id="KW-1133">Transmembrane helix</keyword>
<proteinExistence type="inferred from homology"/>
<dbReference type="InterPro" id="IPR006146">
    <property type="entry name" value="5'-Nucleotdase_CS"/>
</dbReference>
<name>A0ABS0VTG9_9CORY</name>
<dbReference type="Pfam" id="PF02872">
    <property type="entry name" value="5_nucleotid_C"/>
    <property type="match status" value="1"/>
</dbReference>
<evidence type="ECO:0000256" key="3">
    <source>
        <dbReference type="SAM" id="Phobius"/>
    </source>
</evidence>
<dbReference type="Proteomes" id="UP000625574">
    <property type="component" value="Unassembled WGS sequence"/>
</dbReference>
<accession>A0ABS0VTG9</accession>
<dbReference type="RefSeq" id="WP_198735534.1">
    <property type="nucleotide sequence ID" value="NZ_JAEIOT010000005.1"/>
</dbReference>
<dbReference type="InterPro" id="IPR008334">
    <property type="entry name" value="5'-Nucleotdase_C"/>
</dbReference>
<comment type="caution">
    <text evidence="6">The sequence shown here is derived from an EMBL/GenBank/DDBJ whole genome shotgun (WGS) entry which is preliminary data.</text>
</comment>
<dbReference type="PROSITE" id="PS00785">
    <property type="entry name" value="5_NUCLEOTIDASE_1"/>
    <property type="match status" value="1"/>
</dbReference>
<dbReference type="PANTHER" id="PTHR11575:SF24">
    <property type="entry name" value="5'-NUCLEOTIDASE"/>
    <property type="match status" value="1"/>
</dbReference>
<evidence type="ECO:0000313" key="7">
    <source>
        <dbReference type="Proteomes" id="UP000625574"/>
    </source>
</evidence>
<evidence type="ECO:0000313" key="6">
    <source>
        <dbReference type="EMBL" id="MBI9000071.1"/>
    </source>
</evidence>
<sequence length="688" mass="70987">MTIYRHSFLSALTVGALVFSGLAAPLAGAEEVTPVTLNILATSDFHGHISAVHGRGGALVDPGAAALACYINAERGRNPDTNFVAAGDLIGGSPFVSSILRDKPILDAFNAMGLDVSALGNHEFDNGVEDVSARVSFDGTGQAKFPYIAANITGADPAPAPSHIITTASGIRIAYVGGVTAETPSIVNPDGVVGLRFDEPVAAMNAEAERIAAADEADVIVGLVHEGVHVDSGFSDAFDAVVAGHTHRETLETGPAREGRQPLVVVQPGEYGRLLSDIDIVIDPTTGEISSVTASNHTADDIWTECGETPDPEVHAIVTAAEEAAAEEGQRVVATVPGAFLRGRDSADGETGGNRGVESSLNSLLADVALDSINAKTALKADIGVMNAGGVRADLAAGEVTFADAYQVQPFGNPIGTVDITGAQFIELLEQQWKPGQSRPRLALGLSSNVTYIYDPAGEQGSRITRVLVNGTPIDPAATYRVAGNRFLLNEGDSFTAFGTQTGSNTFTDTGLMDVDLFISYLAANPNIAPRHQQTSIGVHLDGAADDGSVTAGSEITVNLFSLSYTGGEPVAENVTVTLGDEKVTVPVDNTIVPTNDETGRASATLTVPGGSNNLILHIETDSGTVAELPLTVTDGPTQAPDHSAAGSTSALSSDVDMVSSRLGNFGYIIGGGIVALIALLLTWLHVR</sequence>
<dbReference type="InterPro" id="IPR036907">
    <property type="entry name" value="5'-Nucleotdase_C_sf"/>
</dbReference>
<feature type="domain" description="5'-Nucleotidase C-terminal" evidence="5">
    <location>
        <begin position="353"/>
        <end position="499"/>
    </location>
</feature>
<keyword evidence="3" id="KW-0472">Membrane</keyword>
<reference evidence="6 7" key="1">
    <citation type="submission" date="2020-12" db="EMBL/GenBank/DDBJ databases">
        <title>Genome public.</title>
        <authorList>
            <person name="Sun Q."/>
        </authorList>
    </citation>
    <scope>NUCLEOTIDE SEQUENCE [LARGE SCALE GENOMIC DNA]</scope>
    <source>
        <strain evidence="6 7">CCM 8864</strain>
    </source>
</reference>
<feature type="domain" description="Calcineurin-like phosphoesterase" evidence="4">
    <location>
        <begin position="38"/>
        <end position="248"/>
    </location>
</feature>
<organism evidence="6 7">
    <name type="scientific">Corynebacterium marambiense</name>
    <dbReference type="NCBI Taxonomy" id="2765364"/>
    <lineage>
        <taxon>Bacteria</taxon>
        <taxon>Bacillati</taxon>
        <taxon>Actinomycetota</taxon>
        <taxon>Actinomycetes</taxon>
        <taxon>Mycobacteriales</taxon>
        <taxon>Corynebacteriaceae</taxon>
        <taxon>Corynebacterium</taxon>
    </lineage>
</organism>
<feature type="signal peptide" evidence="2">
    <location>
        <begin position="1"/>
        <end position="29"/>
    </location>
</feature>